<comment type="caution">
    <text evidence="1">The sequence shown here is derived from an EMBL/GenBank/DDBJ whole genome shotgun (WGS) entry which is preliminary data.</text>
</comment>
<organism evidence="1 2">
    <name type="scientific">Rhododendron molle</name>
    <name type="common">Chinese azalea</name>
    <name type="synonym">Azalea mollis</name>
    <dbReference type="NCBI Taxonomy" id="49168"/>
    <lineage>
        <taxon>Eukaryota</taxon>
        <taxon>Viridiplantae</taxon>
        <taxon>Streptophyta</taxon>
        <taxon>Embryophyta</taxon>
        <taxon>Tracheophyta</taxon>
        <taxon>Spermatophyta</taxon>
        <taxon>Magnoliopsida</taxon>
        <taxon>eudicotyledons</taxon>
        <taxon>Gunneridae</taxon>
        <taxon>Pentapetalae</taxon>
        <taxon>asterids</taxon>
        <taxon>Ericales</taxon>
        <taxon>Ericaceae</taxon>
        <taxon>Ericoideae</taxon>
        <taxon>Rhodoreae</taxon>
        <taxon>Rhododendron</taxon>
    </lineage>
</organism>
<sequence length="378" mass="43083">MGDRCRVAMDRESEQTTLFPLFVDNLPENVVLLWFRKFFNQFGVLKDAFILVKCSKVTKRRFGFVRYNCATSKSKGFWIEDRKLFVKFAAFGTLGKKPLKNRVGLDSNVNTIGGKDNPPSLPWINLEAYGRVYPICTVEEQVVVNNLMGAICECKCKGRDSLVTKNPVLDKDDVWANEKIAKDNHLVDVDLCNGVSKDGVIRRFLSHMRATHLLVLSFMSRSLVIRKLQNHAKKFSDNLSREFKESLPKSKTVINTTSTLMISLFCSARKLKLGLLETSVSSVVEKLNSLFAYRKKFMNLRSEAANKIGWWFSSDMCYDNEKLQALISLVLEIVGLARIVKQKGVWGFSNIFLRNLCHGKKFKSEAANKIRRRLGIDV</sequence>
<accession>A0ACC0PN26</accession>
<gene>
    <name evidence="1" type="ORF">RHMOL_Rhmol02G0088100</name>
</gene>
<dbReference type="Proteomes" id="UP001062846">
    <property type="component" value="Chromosome 2"/>
</dbReference>
<evidence type="ECO:0000313" key="1">
    <source>
        <dbReference type="EMBL" id="KAI8567011.1"/>
    </source>
</evidence>
<proteinExistence type="predicted"/>
<keyword evidence="2" id="KW-1185">Reference proteome</keyword>
<name>A0ACC0PN26_RHOML</name>
<dbReference type="EMBL" id="CM046389">
    <property type="protein sequence ID" value="KAI8567011.1"/>
    <property type="molecule type" value="Genomic_DNA"/>
</dbReference>
<reference evidence="1" key="1">
    <citation type="submission" date="2022-02" db="EMBL/GenBank/DDBJ databases">
        <title>Plant Genome Project.</title>
        <authorList>
            <person name="Zhang R.-G."/>
        </authorList>
    </citation>
    <scope>NUCLEOTIDE SEQUENCE</scope>
    <source>
        <strain evidence="1">AT1</strain>
    </source>
</reference>
<protein>
    <submittedName>
        <fullName evidence="1">Uncharacterized protein</fullName>
    </submittedName>
</protein>
<evidence type="ECO:0000313" key="2">
    <source>
        <dbReference type="Proteomes" id="UP001062846"/>
    </source>
</evidence>